<evidence type="ECO:0000313" key="3">
    <source>
        <dbReference type="Proteomes" id="UP000035682"/>
    </source>
</evidence>
<proteinExistence type="predicted"/>
<dbReference type="CTD" id="36376799"/>
<feature type="domain" description="F-box" evidence="1">
    <location>
        <begin position="12"/>
        <end position="58"/>
    </location>
</feature>
<organism evidence="2">
    <name type="scientific">Strongyloides ratti</name>
    <name type="common">Parasitic roundworm</name>
    <dbReference type="NCBI Taxonomy" id="34506"/>
    <lineage>
        <taxon>Eukaryota</taxon>
        <taxon>Metazoa</taxon>
        <taxon>Ecdysozoa</taxon>
        <taxon>Nematoda</taxon>
        <taxon>Chromadorea</taxon>
        <taxon>Rhabditida</taxon>
        <taxon>Tylenchina</taxon>
        <taxon>Panagrolaimomorpha</taxon>
        <taxon>Strongyloidoidea</taxon>
        <taxon>Strongyloididae</taxon>
        <taxon>Strongyloides</taxon>
    </lineage>
</organism>
<reference evidence="2 3" key="1">
    <citation type="submission" date="2014-09" db="EMBL/GenBank/DDBJ databases">
        <authorList>
            <person name="Martin A.A."/>
        </authorList>
    </citation>
    <scope>NUCLEOTIDE SEQUENCE</scope>
    <source>
        <strain evidence="3">ED321</strain>
        <strain evidence="2">ED321 Heterogonic</strain>
    </source>
</reference>
<dbReference type="Pfam" id="PF00646">
    <property type="entry name" value="F-box"/>
    <property type="match status" value="1"/>
</dbReference>
<dbReference type="SUPFAM" id="SSF81383">
    <property type="entry name" value="F-box domain"/>
    <property type="match status" value="1"/>
</dbReference>
<protein>
    <submittedName>
        <fullName evidence="2 4">F-box domain-containing protein</fullName>
    </submittedName>
</protein>
<dbReference type="EMBL" id="LN609528">
    <property type="protein sequence ID" value="CEF64434.1"/>
    <property type="molecule type" value="Genomic_DNA"/>
</dbReference>
<dbReference type="WBParaSite" id="SRAE_1000268800.1">
    <property type="protein sequence ID" value="SRAE_1000268800.1"/>
    <property type="gene ID" value="WBGene00259304"/>
</dbReference>
<dbReference type="GeneID" id="36376799"/>
<accession>A0A090MWX3</accession>
<reference evidence="4" key="2">
    <citation type="submission" date="2020-12" db="UniProtKB">
        <authorList>
            <consortium name="WormBaseParasite"/>
        </authorList>
    </citation>
    <scope>IDENTIFICATION</scope>
</reference>
<dbReference type="PROSITE" id="PS50181">
    <property type="entry name" value="FBOX"/>
    <property type="match status" value="1"/>
</dbReference>
<evidence type="ECO:0000313" key="4">
    <source>
        <dbReference type="WBParaSite" id="SRAE_1000268800.1"/>
    </source>
</evidence>
<keyword evidence="3" id="KW-1185">Reference proteome</keyword>
<evidence type="ECO:0000313" key="2">
    <source>
        <dbReference type="EMBL" id="CEF64434.1"/>
    </source>
</evidence>
<dbReference type="Gene3D" id="3.80.10.10">
    <property type="entry name" value="Ribonuclease Inhibitor"/>
    <property type="match status" value="1"/>
</dbReference>
<dbReference type="AlphaFoldDB" id="A0A090MWX3"/>
<dbReference type="InterPro" id="IPR036047">
    <property type="entry name" value="F-box-like_dom_sf"/>
</dbReference>
<dbReference type="CDD" id="cd09917">
    <property type="entry name" value="F-box_SF"/>
    <property type="match status" value="1"/>
</dbReference>
<evidence type="ECO:0000259" key="1">
    <source>
        <dbReference type="PROSITE" id="PS50181"/>
    </source>
</evidence>
<dbReference type="WormBase" id="SRAE_1000268800">
    <property type="protein sequence ID" value="SRP09211"/>
    <property type="gene ID" value="WBGene00259304"/>
</dbReference>
<name>A0A090MWX3_STRRB</name>
<gene>
    <name evidence="2 4 5" type="ORF">SRAE_1000268800</name>
</gene>
<dbReference type="RefSeq" id="XP_024503635.1">
    <property type="nucleotide sequence ID" value="XM_024649793.1"/>
</dbReference>
<dbReference type="SMART" id="SM00256">
    <property type="entry name" value="FBOX"/>
    <property type="match status" value="1"/>
</dbReference>
<dbReference type="InterPro" id="IPR032675">
    <property type="entry name" value="LRR_dom_sf"/>
</dbReference>
<sequence length="336" mass="40115">MNNNKINKSIDIQNVYPLPDEIFIRIFSNLSFKDLVTTKTVTKKFCLLIEKYYFLMNREKPLILYITNKSQQSLPSSFSITISLVVQKNETNFSKKNISNRNELVRSLRMFNMINLNSIIITSCNNIGIYNVINTIFPQKLSIKSFCINTFTHKDIKDFEIFVKKLEKIEELEIRHICYNKNYDINYLWINLSCITSLQKVVFTECKNTKFLNLKFLLELFERNIQLKYIDIRSPNKNFIKDIGNNFIEKEELIEYEICNHNDIQIHLYTEGEVGDIFVNTNNNNFENIRNYQFLATLHHEEISFEKLCKLCHRNWRKWDMSCKSKDFSFHDNFLS</sequence>
<dbReference type="InterPro" id="IPR001810">
    <property type="entry name" value="F-box_dom"/>
</dbReference>
<evidence type="ECO:0000313" key="5">
    <source>
        <dbReference type="WormBase" id="SRAE_1000268800"/>
    </source>
</evidence>
<dbReference type="Proteomes" id="UP000035682">
    <property type="component" value="Unplaced"/>
</dbReference>